<dbReference type="RefSeq" id="WP_163303369.1">
    <property type="nucleotide sequence ID" value="NZ_JAAGRQ010000089.1"/>
</dbReference>
<dbReference type="Pfam" id="PF19263">
    <property type="entry name" value="DUF5906"/>
    <property type="match status" value="1"/>
</dbReference>
<keyword evidence="3" id="KW-0067">ATP-binding</keyword>
<comment type="caution">
    <text evidence="6">The sequence shown here is derived from an EMBL/GenBank/DDBJ whole genome shotgun (WGS) entry which is preliminary data.</text>
</comment>
<dbReference type="InterPro" id="IPR006500">
    <property type="entry name" value="Helicase_put_C_phage/plasmid"/>
</dbReference>
<dbReference type="PROSITE" id="PS51206">
    <property type="entry name" value="SF3_HELICASE_1"/>
    <property type="match status" value="1"/>
</dbReference>
<evidence type="ECO:0000313" key="7">
    <source>
        <dbReference type="Proteomes" id="UP000469724"/>
    </source>
</evidence>
<dbReference type="PANTHER" id="PTHR35372">
    <property type="entry name" value="ATP BINDING PROTEIN-RELATED"/>
    <property type="match status" value="1"/>
</dbReference>
<gene>
    <name evidence="6" type="ORF">G3N56_16305</name>
</gene>
<dbReference type="Proteomes" id="UP000469724">
    <property type="component" value="Unassembled WGS sequence"/>
</dbReference>
<dbReference type="AlphaFoldDB" id="A0A7K3NQ13"/>
<keyword evidence="7" id="KW-1185">Reference proteome</keyword>
<reference evidence="6 7" key="1">
    <citation type="submission" date="2020-02" db="EMBL/GenBank/DDBJ databases">
        <title>Comparative genomics of sulfur disproportionating microorganisms.</title>
        <authorList>
            <person name="Ward L.M."/>
            <person name="Bertran E."/>
            <person name="Johnston D.T."/>
        </authorList>
    </citation>
    <scope>NUCLEOTIDE SEQUENCE [LARGE SCALE GENOMIC DNA]</scope>
    <source>
        <strain evidence="6 7">DSM 3696</strain>
    </source>
</reference>
<feature type="domain" description="SF3 helicase" evidence="5">
    <location>
        <begin position="248"/>
        <end position="409"/>
    </location>
</feature>
<dbReference type="Pfam" id="PF08706">
    <property type="entry name" value="D5_N"/>
    <property type="match status" value="1"/>
</dbReference>
<dbReference type="Gene3D" id="3.40.50.300">
    <property type="entry name" value="P-loop containing nucleotide triphosphate hydrolases"/>
    <property type="match status" value="1"/>
</dbReference>
<dbReference type="InterPro" id="IPR014818">
    <property type="entry name" value="Phage/plasmid_primase_P4_C"/>
</dbReference>
<protein>
    <recommendedName>
        <fullName evidence="5">SF3 helicase domain-containing protein</fullName>
    </recommendedName>
</protein>
<evidence type="ECO:0000313" key="6">
    <source>
        <dbReference type="EMBL" id="NDY58296.1"/>
    </source>
</evidence>
<evidence type="ECO:0000256" key="2">
    <source>
        <dbReference type="ARBA" id="ARBA00022801"/>
    </source>
</evidence>
<dbReference type="InterPro" id="IPR027417">
    <property type="entry name" value="P-loop_NTPase"/>
</dbReference>
<keyword evidence="1" id="KW-0547">Nucleotide-binding</keyword>
<feature type="compositionally biased region" description="Basic and acidic residues" evidence="4">
    <location>
        <begin position="11"/>
        <end position="27"/>
    </location>
</feature>
<dbReference type="PANTHER" id="PTHR35372:SF2">
    <property type="entry name" value="SF3 HELICASE DOMAIN-CONTAINING PROTEIN"/>
    <property type="match status" value="1"/>
</dbReference>
<keyword evidence="2" id="KW-0378">Hydrolase</keyword>
<dbReference type="InterPro" id="IPR051620">
    <property type="entry name" value="ORF904-like_C"/>
</dbReference>
<dbReference type="SMART" id="SM00885">
    <property type="entry name" value="D5_N"/>
    <property type="match status" value="1"/>
</dbReference>
<sequence length="528" mass="59089">MLNNPESAPTPHDEEHKDDALSARDQAEGTGGYPPPNEEEHAVPQGGEQPAPEEAEAPAADPEVGGSVVRPPTVKVVSNFDEVGASQRVLAACQDSLRYLTDRKLLYAWDGTKYGDHGHLAKRWALEALDKVHREFEEGRIHMTEDGQPVDKEDFLKFQGKVRSLGMINKALALASLAPRIQVTSREFDADHYKINLQNGLLDLETLELAPHHPSQQVTKVAPVTWEPDAKCPFWEDSITKMSCGDRDLADYLRRQFGYSMTGSTYEEVMTILHGCGANGKSLFLGTNLRILGSGEYGLTLNPEMILKSTMYGMSYFYRQVEGKRSGFAIETDQDRTLGEGVMKALVSGDELSGRGVAKDPVQFRPRIKIFMGVNHLPALLSTDHAMRRRIRVVPFRHQFDNTVNKEELEGKVERELSGIFAWAVRGFLEWRKQGLNPPKVVLDATAAYFQENDHISRYLEERTDISDPNARTQQGLLYSDYLAWTRDCGSKALGKIQFGKMLTARHFEAKGGNPSRFWQGIAIKRIG</sequence>
<evidence type="ECO:0000256" key="3">
    <source>
        <dbReference type="ARBA" id="ARBA00022840"/>
    </source>
</evidence>
<evidence type="ECO:0000256" key="1">
    <source>
        <dbReference type="ARBA" id="ARBA00022741"/>
    </source>
</evidence>
<organism evidence="6 7">
    <name type="scientific">Desulfolutivibrio sulfodismutans</name>
    <dbReference type="NCBI Taxonomy" id="63561"/>
    <lineage>
        <taxon>Bacteria</taxon>
        <taxon>Pseudomonadati</taxon>
        <taxon>Thermodesulfobacteriota</taxon>
        <taxon>Desulfovibrionia</taxon>
        <taxon>Desulfovibrionales</taxon>
        <taxon>Desulfovibrionaceae</taxon>
        <taxon>Desulfolutivibrio</taxon>
    </lineage>
</organism>
<accession>A0A7K3NQ13</accession>
<proteinExistence type="predicted"/>
<feature type="compositionally biased region" description="Low complexity" evidence="4">
    <location>
        <begin position="57"/>
        <end position="66"/>
    </location>
</feature>
<dbReference type="GO" id="GO:0005524">
    <property type="term" value="F:ATP binding"/>
    <property type="evidence" value="ECO:0007669"/>
    <property type="project" value="UniProtKB-KW"/>
</dbReference>
<dbReference type="GO" id="GO:0016787">
    <property type="term" value="F:hydrolase activity"/>
    <property type="evidence" value="ECO:0007669"/>
    <property type="project" value="UniProtKB-KW"/>
</dbReference>
<feature type="region of interest" description="Disordered" evidence="4">
    <location>
        <begin position="1"/>
        <end position="70"/>
    </location>
</feature>
<evidence type="ECO:0000256" key="4">
    <source>
        <dbReference type="SAM" id="MobiDB-lite"/>
    </source>
</evidence>
<dbReference type="InterPro" id="IPR014015">
    <property type="entry name" value="Helicase_SF3_DNA-vir"/>
</dbReference>
<dbReference type="InterPro" id="IPR045455">
    <property type="entry name" value="NrS-1_pol-like_helicase"/>
</dbReference>
<dbReference type="EMBL" id="JAAGRQ010000089">
    <property type="protein sequence ID" value="NDY58296.1"/>
    <property type="molecule type" value="Genomic_DNA"/>
</dbReference>
<evidence type="ECO:0000259" key="5">
    <source>
        <dbReference type="PROSITE" id="PS51206"/>
    </source>
</evidence>
<dbReference type="NCBIfam" id="TIGR01613">
    <property type="entry name" value="primase_Cterm"/>
    <property type="match status" value="1"/>
</dbReference>
<name>A0A7K3NQ13_9BACT</name>